<sequence length="173" mass="19533">MKIAIHCQYGTRPFTCFMISNVGVNREPETNDEFDDDDNAIPAPIETLPYMPSTIREIQSEWSALTMEDLERYNGMFKPRFFQSLVERSEFASLRSNLRVMKLDLAGARDQNTPRSIDWENDGLEIIQSVAALTALEEPELDTSCLFTNSDAGQVMGVRTWSISSLLLSALLT</sequence>
<keyword evidence="2" id="KW-1185">Reference proteome</keyword>
<evidence type="ECO:0000313" key="1">
    <source>
        <dbReference type="EMBL" id="KAK0724157.1"/>
    </source>
</evidence>
<gene>
    <name evidence="1" type="ORF">B0H67DRAFT_640726</name>
</gene>
<evidence type="ECO:0000313" key="2">
    <source>
        <dbReference type="Proteomes" id="UP001172102"/>
    </source>
</evidence>
<reference evidence="1" key="1">
    <citation type="submission" date="2023-06" db="EMBL/GenBank/DDBJ databases">
        <title>Genome-scale phylogeny and comparative genomics of the fungal order Sordariales.</title>
        <authorList>
            <consortium name="Lawrence Berkeley National Laboratory"/>
            <person name="Hensen N."/>
            <person name="Bonometti L."/>
            <person name="Westerberg I."/>
            <person name="Brannstrom I.O."/>
            <person name="Guillou S."/>
            <person name="Cros-Aarteil S."/>
            <person name="Calhoun S."/>
            <person name="Haridas S."/>
            <person name="Kuo A."/>
            <person name="Mondo S."/>
            <person name="Pangilinan J."/>
            <person name="Riley R."/>
            <person name="Labutti K."/>
            <person name="Andreopoulos B."/>
            <person name="Lipzen A."/>
            <person name="Chen C."/>
            <person name="Yanf M."/>
            <person name="Daum C."/>
            <person name="Ng V."/>
            <person name="Clum A."/>
            <person name="Steindorff A."/>
            <person name="Ohm R."/>
            <person name="Martin F."/>
            <person name="Silar P."/>
            <person name="Natvig D."/>
            <person name="Lalanne C."/>
            <person name="Gautier V."/>
            <person name="Ament-Velasquez S.L."/>
            <person name="Kruys A."/>
            <person name="Hutchinson M.I."/>
            <person name="Powell A.J."/>
            <person name="Barry K."/>
            <person name="Miller A.N."/>
            <person name="Grigoriev I.V."/>
            <person name="Debuchy R."/>
            <person name="Gladieux P."/>
            <person name="Thoren M.H."/>
            <person name="Johannesson H."/>
        </authorList>
    </citation>
    <scope>NUCLEOTIDE SEQUENCE</scope>
    <source>
        <strain evidence="1">SMH4607-1</strain>
    </source>
</reference>
<organism evidence="1 2">
    <name type="scientific">Lasiosphaeris hirsuta</name>
    <dbReference type="NCBI Taxonomy" id="260670"/>
    <lineage>
        <taxon>Eukaryota</taxon>
        <taxon>Fungi</taxon>
        <taxon>Dikarya</taxon>
        <taxon>Ascomycota</taxon>
        <taxon>Pezizomycotina</taxon>
        <taxon>Sordariomycetes</taxon>
        <taxon>Sordariomycetidae</taxon>
        <taxon>Sordariales</taxon>
        <taxon>Lasiosphaeriaceae</taxon>
        <taxon>Lasiosphaeris</taxon>
    </lineage>
</organism>
<protein>
    <submittedName>
        <fullName evidence="1">Uncharacterized protein</fullName>
    </submittedName>
</protein>
<dbReference type="EMBL" id="JAUKUA010000002">
    <property type="protein sequence ID" value="KAK0724157.1"/>
    <property type="molecule type" value="Genomic_DNA"/>
</dbReference>
<name>A0AA40AY55_9PEZI</name>
<dbReference type="AlphaFoldDB" id="A0AA40AY55"/>
<accession>A0AA40AY55</accession>
<comment type="caution">
    <text evidence="1">The sequence shown here is derived from an EMBL/GenBank/DDBJ whole genome shotgun (WGS) entry which is preliminary data.</text>
</comment>
<proteinExistence type="predicted"/>
<dbReference type="Proteomes" id="UP001172102">
    <property type="component" value="Unassembled WGS sequence"/>
</dbReference>